<accession>A0AAD5VAU4</accession>
<organism evidence="1 2">
    <name type="scientific">Meripilus lineatus</name>
    <dbReference type="NCBI Taxonomy" id="2056292"/>
    <lineage>
        <taxon>Eukaryota</taxon>
        <taxon>Fungi</taxon>
        <taxon>Dikarya</taxon>
        <taxon>Basidiomycota</taxon>
        <taxon>Agaricomycotina</taxon>
        <taxon>Agaricomycetes</taxon>
        <taxon>Polyporales</taxon>
        <taxon>Meripilaceae</taxon>
        <taxon>Meripilus</taxon>
    </lineage>
</organism>
<dbReference type="AlphaFoldDB" id="A0AAD5VAU4"/>
<evidence type="ECO:0000313" key="1">
    <source>
        <dbReference type="EMBL" id="KAJ3488903.1"/>
    </source>
</evidence>
<name>A0AAD5VAU4_9APHY</name>
<reference evidence="1" key="1">
    <citation type="submission" date="2022-07" db="EMBL/GenBank/DDBJ databases">
        <title>Genome Sequence of Physisporinus lineatus.</title>
        <authorList>
            <person name="Buettner E."/>
        </authorList>
    </citation>
    <scope>NUCLEOTIDE SEQUENCE</scope>
    <source>
        <strain evidence="1">VT162</strain>
    </source>
</reference>
<comment type="caution">
    <text evidence="1">The sequence shown here is derived from an EMBL/GenBank/DDBJ whole genome shotgun (WGS) entry which is preliminary data.</text>
</comment>
<dbReference type="EMBL" id="JANAWD010000057">
    <property type="protein sequence ID" value="KAJ3488903.1"/>
    <property type="molecule type" value="Genomic_DNA"/>
</dbReference>
<sequence>MPISQFLPSTHPRLSFSRHHQVPRNYNNNVKRSTLPTEILLDIFSVLADDVLDHARLFYYRITTLSIDLGVPTHPVRTSINTLLNTALVCHTWYSAAMEALYRNPILASYKQYRLFSRTLRKTPRLASYIRTAFVFDIQTAKPFPFNLMHQEDRDPERGDYSSNYTILSRRSWPHIGSDNPPSHSNFGISHYRGKCSRQRFPNYLYPLLEVLCLNGFNFGLHHSTVFPPFPRLHTLQLTRTTGWQAYHRLYGSIVALPALDSLELYENDYQSSLAANEYTLPHFPHLRRLYAFGTYEYILFSTLWVTSPTLKQVRELGVGVADNGYDSLDEWEIPPTLELLTVAMRLDLPDKSNPQERPLQYLLAFLQRNSGPIARGVLKKVVILGLTWHVDDPWRKEPIQTILREIKSLCNPLRVEVTWRRSMQNEWIEKEFARVPLPS</sequence>
<dbReference type="Gene3D" id="1.20.1280.50">
    <property type="match status" value="1"/>
</dbReference>
<evidence type="ECO:0008006" key="3">
    <source>
        <dbReference type="Google" id="ProtNLM"/>
    </source>
</evidence>
<keyword evidence="2" id="KW-1185">Reference proteome</keyword>
<proteinExistence type="predicted"/>
<evidence type="ECO:0000313" key="2">
    <source>
        <dbReference type="Proteomes" id="UP001212997"/>
    </source>
</evidence>
<protein>
    <recommendedName>
        <fullName evidence="3">F-box domain-containing protein</fullName>
    </recommendedName>
</protein>
<dbReference type="Proteomes" id="UP001212997">
    <property type="component" value="Unassembled WGS sequence"/>
</dbReference>
<dbReference type="SUPFAM" id="SSF52047">
    <property type="entry name" value="RNI-like"/>
    <property type="match status" value="1"/>
</dbReference>
<gene>
    <name evidence="1" type="ORF">NLI96_g2529</name>
</gene>